<protein>
    <submittedName>
        <fullName evidence="2">Clr5 domain-containing protein</fullName>
    </submittedName>
</protein>
<dbReference type="EMBL" id="MU855613">
    <property type="protein sequence ID" value="KAK3901056.1"/>
    <property type="molecule type" value="Genomic_DNA"/>
</dbReference>
<dbReference type="InterPro" id="IPR025676">
    <property type="entry name" value="Clr5_dom"/>
</dbReference>
<gene>
    <name evidence="2" type="ORF">C8A05DRAFT_16708</name>
</gene>
<reference evidence="2" key="1">
    <citation type="journal article" date="2023" name="Mol. Phylogenet. Evol.">
        <title>Genome-scale phylogeny and comparative genomics of the fungal order Sordariales.</title>
        <authorList>
            <person name="Hensen N."/>
            <person name="Bonometti L."/>
            <person name="Westerberg I."/>
            <person name="Brannstrom I.O."/>
            <person name="Guillou S."/>
            <person name="Cros-Aarteil S."/>
            <person name="Calhoun S."/>
            <person name="Haridas S."/>
            <person name="Kuo A."/>
            <person name="Mondo S."/>
            <person name="Pangilinan J."/>
            <person name="Riley R."/>
            <person name="LaButti K."/>
            <person name="Andreopoulos B."/>
            <person name="Lipzen A."/>
            <person name="Chen C."/>
            <person name="Yan M."/>
            <person name="Daum C."/>
            <person name="Ng V."/>
            <person name="Clum A."/>
            <person name="Steindorff A."/>
            <person name="Ohm R.A."/>
            <person name="Martin F."/>
            <person name="Silar P."/>
            <person name="Natvig D.O."/>
            <person name="Lalanne C."/>
            <person name="Gautier V."/>
            <person name="Ament-Velasquez S.L."/>
            <person name="Kruys A."/>
            <person name="Hutchinson M.I."/>
            <person name="Powell A.J."/>
            <person name="Barry K."/>
            <person name="Miller A.N."/>
            <person name="Grigoriev I.V."/>
            <person name="Debuchy R."/>
            <person name="Gladieux P."/>
            <person name="Hiltunen Thoren M."/>
            <person name="Johannesson H."/>
        </authorList>
    </citation>
    <scope>NUCLEOTIDE SEQUENCE</scope>
    <source>
        <strain evidence="2">CBS 103.79</strain>
    </source>
</reference>
<sequence length="137" mass="16605">MESLTNLGDPRPVQPARDEDWEPVKEAIIQLYWTEKRELREVMKIMEARHNFYATERRYKTRFKTWKLDKNVDSKRMEAIVQIQKRRLEDENKETEFSYRGRPVPQEKIDRWQKRQKSGEISSPQLFTGLLYASEAR</sequence>
<feature type="domain" description="Clr5" evidence="1">
    <location>
        <begin position="18"/>
        <end position="70"/>
    </location>
</feature>
<evidence type="ECO:0000313" key="2">
    <source>
        <dbReference type="EMBL" id="KAK3901056.1"/>
    </source>
</evidence>
<accession>A0AAN6RT14</accession>
<dbReference type="PANTHER" id="PTHR38788">
    <property type="entry name" value="CLR5 DOMAIN-CONTAINING PROTEIN"/>
    <property type="match status" value="1"/>
</dbReference>
<dbReference type="Pfam" id="PF14420">
    <property type="entry name" value="Clr5"/>
    <property type="match status" value="1"/>
</dbReference>
<dbReference type="PANTHER" id="PTHR38788:SF3">
    <property type="entry name" value="CLR5 DOMAIN-CONTAINING PROTEIN"/>
    <property type="match status" value="1"/>
</dbReference>
<proteinExistence type="predicted"/>
<evidence type="ECO:0000313" key="3">
    <source>
        <dbReference type="Proteomes" id="UP001303889"/>
    </source>
</evidence>
<name>A0AAN6RT14_9PEZI</name>
<evidence type="ECO:0000259" key="1">
    <source>
        <dbReference type="Pfam" id="PF14420"/>
    </source>
</evidence>
<reference evidence="2" key="2">
    <citation type="submission" date="2023-05" db="EMBL/GenBank/DDBJ databases">
        <authorList>
            <consortium name="Lawrence Berkeley National Laboratory"/>
            <person name="Steindorff A."/>
            <person name="Hensen N."/>
            <person name="Bonometti L."/>
            <person name="Westerberg I."/>
            <person name="Brannstrom I.O."/>
            <person name="Guillou S."/>
            <person name="Cros-Aarteil S."/>
            <person name="Calhoun S."/>
            <person name="Haridas S."/>
            <person name="Kuo A."/>
            <person name="Mondo S."/>
            <person name="Pangilinan J."/>
            <person name="Riley R."/>
            <person name="Labutti K."/>
            <person name="Andreopoulos B."/>
            <person name="Lipzen A."/>
            <person name="Chen C."/>
            <person name="Yanf M."/>
            <person name="Daum C."/>
            <person name="Ng V."/>
            <person name="Clum A."/>
            <person name="Ohm R."/>
            <person name="Martin F."/>
            <person name="Silar P."/>
            <person name="Natvig D."/>
            <person name="Lalanne C."/>
            <person name="Gautier V."/>
            <person name="Ament-Velasquez S.L."/>
            <person name="Kruys A."/>
            <person name="Hutchinson M.I."/>
            <person name="Powell A.J."/>
            <person name="Barry K."/>
            <person name="Miller A.N."/>
            <person name="Grigoriev I.V."/>
            <person name="Debuchy R."/>
            <person name="Gladieux P."/>
            <person name="Thoren M.H."/>
            <person name="Johannesson H."/>
        </authorList>
    </citation>
    <scope>NUCLEOTIDE SEQUENCE</scope>
    <source>
        <strain evidence="2">CBS 103.79</strain>
    </source>
</reference>
<keyword evidence="3" id="KW-1185">Reference proteome</keyword>
<comment type="caution">
    <text evidence="2">The sequence shown here is derived from an EMBL/GenBank/DDBJ whole genome shotgun (WGS) entry which is preliminary data.</text>
</comment>
<organism evidence="2 3">
    <name type="scientific">Staphylotrichum tortipilum</name>
    <dbReference type="NCBI Taxonomy" id="2831512"/>
    <lineage>
        <taxon>Eukaryota</taxon>
        <taxon>Fungi</taxon>
        <taxon>Dikarya</taxon>
        <taxon>Ascomycota</taxon>
        <taxon>Pezizomycotina</taxon>
        <taxon>Sordariomycetes</taxon>
        <taxon>Sordariomycetidae</taxon>
        <taxon>Sordariales</taxon>
        <taxon>Chaetomiaceae</taxon>
        <taxon>Staphylotrichum</taxon>
    </lineage>
</organism>
<dbReference type="AlphaFoldDB" id="A0AAN6RT14"/>
<dbReference type="Proteomes" id="UP001303889">
    <property type="component" value="Unassembled WGS sequence"/>
</dbReference>